<comment type="subcellular location">
    <subcellularLocation>
        <location evidence="1">Cell outer membrane</location>
    </subcellularLocation>
</comment>
<dbReference type="InterPro" id="IPR006664">
    <property type="entry name" value="OMP_bac"/>
</dbReference>
<evidence type="ECO:0000313" key="7">
    <source>
        <dbReference type="EMBL" id="MBO8407553.1"/>
    </source>
</evidence>
<evidence type="ECO:0000313" key="8">
    <source>
        <dbReference type="Proteomes" id="UP000721442"/>
    </source>
</evidence>
<dbReference type="PANTHER" id="PTHR30329:SF21">
    <property type="entry name" value="LIPOPROTEIN YIAD-RELATED"/>
    <property type="match status" value="1"/>
</dbReference>
<organism evidence="7 8">
    <name type="scientific">Candidatus Enterousia excrementavium</name>
    <dbReference type="NCBI Taxonomy" id="2840789"/>
    <lineage>
        <taxon>Bacteria</taxon>
        <taxon>Pseudomonadati</taxon>
        <taxon>Pseudomonadota</taxon>
        <taxon>Alphaproteobacteria</taxon>
        <taxon>Candidatus Enterousia</taxon>
    </lineage>
</organism>
<sequence>MKNKSLNSMFVVPRALAAVSVLALAACAGSGNNDEYAAPATPTVDYVESLDVYSAPHKDSFLNQLAMNYRSYAIYNARTSGYPDMGEYFAQKAVAAFSGELPFPESLDNWPIENEQESFEIYTAYNELLDQLKNDASMTQPQLAAEAQAKFDCWLSASASGQAGTANECRDRFYKTMTALRDCEGGHIVNNSEMVTETTTETSQTTVTTNGDVMVAVERGASQPTQAYYPATRNMSAMSGAGKAREGVIIVNNVNVPEHLINPEPVQPLVFNQNIYGGDKTISDSNNVNDSSVRECVREGDTNCVRVADQPEAEPVAAQPQQNIPQISDELVTREEFINMMMAMRAELAAINARLDQLQANSTTEKTYEKTFIKVQQIPLEPKQHVMEEVFEIMFDFDKATIKPEYEAVIKQLASATQESKNIKVSVIGHTDTMGDADYNYALGGRRAEAVQKMLIKYGIPASQIVAVSAGEEDLAVPTADGVANAANRRVQVIKEVHYTEEPGKQVQVPIAVVEEYVTPEQAGVCGMYGCAE</sequence>
<dbReference type="GO" id="GO:0009279">
    <property type="term" value="C:cell outer membrane"/>
    <property type="evidence" value="ECO:0007669"/>
    <property type="project" value="UniProtKB-SubCell"/>
</dbReference>
<feature type="signal peptide" evidence="5">
    <location>
        <begin position="1"/>
        <end position="25"/>
    </location>
</feature>
<dbReference type="InterPro" id="IPR006665">
    <property type="entry name" value="OmpA-like"/>
</dbReference>
<evidence type="ECO:0000256" key="1">
    <source>
        <dbReference type="ARBA" id="ARBA00004442"/>
    </source>
</evidence>
<feature type="domain" description="OmpA-like" evidence="6">
    <location>
        <begin position="382"/>
        <end position="499"/>
    </location>
</feature>
<dbReference type="PROSITE" id="PS51257">
    <property type="entry name" value="PROKAR_LIPOPROTEIN"/>
    <property type="match status" value="1"/>
</dbReference>
<comment type="caution">
    <text evidence="7">The sequence shown here is derived from an EMBL/GenBank/DDBJ whole genome shotgun (WGS) entry which is preliminary data.</text>
</comment>
<dbReference type="EMBL" id="JADINE010000046">
    <property type="protein sequence ID" value="MBO8407553.1"/>
    <property type="molecule type" value="Genomic_DNA"/>
</dbReference>
<evidence type="ECO:0000256" key="2">
    <source>
        <dbReference type="ARBA" id="ARBA00023136"/>
    </source>
</evidence>
<evidence type="ECO:0000259" key="6">
    <source>
        <dbReference type="PROSITE" id="PS51123"/>
    </source>
</evidence>
<evidence type="ECO:0000256" key="3">
    <source>
        <dbReference type="ARBA" id="ARBA00023237"/>
    </source>
</evidence>
<gene>
    <name evidence="7" type="ORF">IAC77_03800</name>
</gene>
<dbReference type="PRINTS" id="PR01021">
    <property type="entry name" value="OMPADOMAIN"/>
</dbReference>
<keyword evidence="2 4" id="KW-0472">Membrane</keyword>
<dbReference type="PANTHER" id="PTHR30329">
    <property type="entry name" value="STATOR ELEMENT OF FLAGELLAR MOTOR COMPLEX"/>
    <property type="match status" value="1"/>
</dbReference>
<proteinExistence type="predicted"/>
<name>A0A940ICL8_9PROT</name>
<dbReference type="AlphaFoldDB" id="A0A940ICL8"/>
<keyword evidence="5" id="KW-0732">Signal</keyword>
<dbReference type="InterPro" id="IPR036737">
    <property type="entry name" value="OmpA-like_sf"/>
</dbReference>
<dbReference type="Proteomes" id="UP000721442">
    <property type="component" value="Unassembled WGS sequence"/>
</dbReference>
<dbReference type="Pfam" id="PF00691">
    <property type="entry name" value="OmpA"/>
    <property type="match status" value="1"/>
</dbReference>
<evidence type="ECO:0000256" key="5">
    <source>
        <dbReference type="SAM" id="SignalP"/>
    </source>
</evidence>
<dbReference type="InterPro" id="IPR050330">
    <property type="entry name" value="Bact_OuterMem_StrucFunc"/>
</dbReference>
<dbReference type="SUPFAM" id="SSF103088">
    <property type="entry name" value="OmpA-like"/>
    <property type="match status" value="1"/>
</dbReference>
<protein>
    <submittedName>
        <fullName evidence="7">OmpA family protein</fullName>
    </submittedName>
</protein>
<feature type="chain" id="PRO_5037416682" evidence="5">
    <location>
        <begin position="26"/>
        <end position="533"/>
    </location>
</feature>
<accession>A0A940ICL8</accession>
<dbReference type="CDD" id="cd07185">
    <property type="entry name" value="OmpA_C-like"/>
    <property type="match status" value="1"/>
</dbReference>
<reference evidence="7" key="2">
    <citation type="journal article" date="2021" name="PeerJ">
        <title>Extensive microbial diversity within the chicken gut microbiome revealed by metagenomics and culture.</title>
        <authorList>
            <person name="Gilroy R."/>
            <person name="Ravi A."/>
            <person name="Getino M."/>
            <person name="Pursley I."/>
            <person name="Horton D.L."/>
            <person name="Alikhan N.F."/>
            <person name="Baker D."/>
            <person name="Gharbi K."/>
            <person name="Hall N."/>
            <person name="Watson M."/>
            <person name="Adriaenssens E.M."/>
            <person name="Foster-Nyarko E."/>
            <person name="Jarju S."/>
            <person name="Secka A."/>
            <person name="Antonio M."/>
            <person name="Oren A."/>
            <person name="Chaudhuri R.R."/>
            <person name="La Ragione R."/>
            <person name="Hildebrand F."/>
            <person name="Pallen M.J."/>
        </authorList>
    </citation>
    <scope>NUCLEOTIDE SEQUENCE</scope>
    <source>
        <strain evidence="7">B1-16210</strain>
    </source>
</reference>
<dbReference type="PROSITE" id="PS51123">
    <property type="entry name" value="OMPA_2"/>
    <property type="match status" value="1"/>
</dbReference>
<dbReference type="Gene3D" id="3.30.1330.60">
    <property type="entry name" value="OmpA-like domain"/>
    <property type="match status" value="1"/>
</dbReference>
<reference evidence="7" key="1">
    <citation type="submission" date="2020-10" db="EMBL/GenBank/DDBJ databases">
        <authorList>
            <person name="Gilroy R."/>
        </authorList>
    </citation>
    <scope>NUCLEOTIDE SEQUENCE</scope>
    <source>
        <strain evidence="7">B1-16210</strain>
    </source>
</reference>
<evidence type="ECO:0000256" key="4">
    <source>
        <dbReference type="PROSITE-ProRule" id="PRU00473"/>
    </source>
</evidence>
<keyword evidence="3" id="KW-0998">Cell outer membrane</keyword>